<dbReference type="Pfam" id="PF04039">
    <property type="entry name" value="MnhB"/>
    <property type="match status" value="1"/>
</dbReference>
<keyword evidence="5 7" id="KW-1133">Transmembrane helix</keyword>
<evidence type="ECO:0000313" key="10">
    <source>
        <dbReference type="Proteomes" id="UP000290870"/>
    </source>
</evidence>
<feature type="transmembrane region" description="Helical" evidence="7">
    <location>
        <begin position="91"/>
        <end position="114"/>
    </location>
</feature>
<evidence type="ECO:0000256" key="6">
    <source>
        <dbReference type="ARBA" id="ARBA00023136"/>
    </source>
</evidence>
<dbReference type="PANTHER" id="PTHR33932">
    <property type="entry name" value="NA(+)/H(+) ANTIPORTER SUBUNIT B"/>
    <property type="match status" value="1"/>
</dbReference>
<evidence type="ECO:0000256" key="7">
    <source>
        <dbReference type="SAM" id="Phobius"/>
    </source>
</evidence>
<dbReference type="InterPro" id="IPR007182">
    <property type="entry name" value="MnhB"/>
</dbReference>
<reference evidence="9 10" key="1">
    <citation type="submission" date="2017-10" db="EMBL/GenBank/DDBJ databases">
        <title>Genomics of the genus Arcobacter.</title>
        <authorList>
            <person name="Perez-Cataluna A."/>
            <person name="Figueras M.J."/>
        </authorList>
    </citation>
    <scope>NUCLEOTIDE SEQUENCE [LARGE SCALE GENOMIC DNA]</scope>
    <source>
        <strain evidence="9 10">F26</strain>
    </source>
</reference>
<protein>
    <recommendedName>
        <fullName evidence="8">Na+/H+ antiporter MnhB subunit-related protein domain-containing protein</fullName>
    </recommendedName>
</protein>
<feature type="transmembrane region" description="Helical" evidence="7">
    <location>
        <begin position="187"/>
        <end position="211"/>
    </location>
</feature>
<proteinExistence type="inferred from homology"/>
<accession>A0A4Q0ZQL0</accession>
<evidence type="ECO:0000256" key="4">
    <source>
        <dbReference type="ARBA" id="ARBA00022692"/>
    </source>
</evidence>
<comment type="caution">
    <text evidence="9">The sequence shown here is derived from an EMBL/GenBank/DDBJ whole genome shotgun (WGS) entry which is preliminary data.</text>
</comment>
<dbReference type="EMBL" id="PDJZ01000001">
    <property type="protein sequence ID" value="RXJ85878.1"/>
    <property type="molecule type" value="Genomic_DNA"/>
</dbReference>
<evidence type="ECO:0000256" key="2">
    <source>
        <dbReference type="ARBA" id="ARBA00009425"/>
    </source>
</evidence>
<evidence type="ECO:0000256" key="5">
    <source>
        <dbReference type="ARBA" id="ARBA00022989"/>
    </source>
</evidence>
<dbReference type="PANTHER" id="PTHR33932:SF4">
    <property type="entry name" value="NA(+)_H(+) ANTIPORTER SUBUNIT B"/>
    <property type="match status" value="1"/>
</dbReference>
<feature type="transmembrane region" description="Helical" evidence="7">
    <location>
        <begin position="120"/>
        <end position="141"/>
    </location>
</feature>
<gene>
    <name evidence="9" type="ORF">CRU90_01045</name>
</gene>
<comment type="subcellular location">
    <subcellularLocation>
        <location evidence="1">Cell membrane</location>
        <topology evidence="1">Multi-pass membrane protein</topology>
    </subcellularLocation>
</comment>
<evidence type="ECO:0000259" key="8">
    <source>
        <dbReference type="Pfam" id="PF04039"/>
    </source>
</evidence>
<sequence>MNNFFKIILAFLAFLLFLFLAFLLLNLKPLENSLEKIVTNEMINSEITHEVTLVLLDFRSLDTLLEVAVIFLALIGIKTVSPLFRYEPLSFPFFITDTYDSLIFPIIVIVSFYILTSGAYQSGGAFQASAVLAGGFILINLTKPQFLKDMKELILRFIYSLGLLYFIFIGFFTLFNGNFLEYPNEYSYHLIISIETFLTISLSVILANYFINAVQRFK</sequence>
<feature type="transmembrane region" description="Helical" evidence="7">
    <location>
        <begin position="63"/>
        <end position="84"/>
    </location>
</feature>
<feature type="transmembrane region" description="Helical" evidence="7">
    <location>
        <begin position="153"/>
        <end position="175"/>
    </location>
</feature>
<name>A0A4Q0ZQL0_9BACT</name>
<keyword evidence="6 7" id="KW-0472">Membrane</keyword>
<dbReference type="InterPro" id="IPR050622">
    <property type="entry name" value="CPA3_antiporter_subunitB"/>
</dbReference>
<organism evidence="9 10">
    <name type="scientific">Arcobacter cloacae</name>
    <dbReference type="NCBI Taxonomy" id="1054034"/>
    <lineage>
        <taxon>Bacteria</taxon>
        <taxon>Pseudomonadati</taxon>
        <taxon>Campylobacterota</taxon>
        <taxon>Epsilonproteobacteria</taxon>
        <taxon>Campylobacterales</taxon>
        <taxon>Arcobacteraceae</taxon>
        <taxon>Arcobacter</taxon>
    </lineage>
</organism>
<comment type="similarity">
    <text evidence="2">Belongs to the CPA3 antiporters (TC 2.A.63) subunit B family.</text>
</comment>
<evidence type="ECO:0000256" key="1">
    <source>
        <dbReference type="ARBA" id="ARBA00004651"/>
    </source>
</evidence>
<dbReference type="AlphaFoldDB" id="A0A4Q0ZQL0"/>
<evidence type="ECO:0000256" key="3">
    <source>
        <dbReference type="ARBA" id="ARBA00022475"/>
    </source>
</evidence>
<dbReference type="GO" id="GO:0005886">
    <property type="term" value="C:plasma membrane"/>
    <property type="evidence" value="ECO:0007669"/>
    <property type="project" value="UniProtKB-SubCell"/>
</dbReference>
<dbReference type="OrthoDB" id="4962908at2"/>
<keyword evidence="3" id="KW-1003">Cell membrane</keyword>
<dbReference type="RefSeq" id="WP_128985411.1">
    <property type="nucleotide sequence ID" value="NZ_PDJZ01000001.1"/>
</dbReference>
<evidence type="ECO:0000313" key="9">
    <source>
        <dbReference type="EMBL" id="RXJ85878.1"/>
    </source>
</evidence>
<feature type="domain" description="Na+/H+ antiporter MnhB subunit-related protein" evidence="8">
    <location>
        <begin position="96"/>
        <end position="203"/>
    </location>
</feature>
<dbReference type="Proteomes" id="UP000290870">
    <property type="component" value="Unassembled WGS sequence"/>
</dbReference>
<keyword evidence="4 7" id="KW-0812">Transmembrane</keyword>